<feature type="domain" description="J" evidence="9">
    <location>
        <begin position="216"/>
        <end position="282"/>
    </location>
</feature>
<feature type="topological domain" description="Periplasmic" evidence="7">
    <location>
        <begin position="1"/>
        <end position="22"/>
    </location>
</feature>
<evidence type="ECO:0000313" key="10">
    <source>
        <dbReference type="EMBL" id="GAA3549688.1"/>
    </source>
</evidence>
<comment type="subunit">
    <text evidence="7">Homodimer.</text>
</comment>
<organism evidence="10 11">
    <name type="scientific">Zobellella aerophila</name>
    <dbReference type="NCBI Taxonomy" id="870480"/>
    <lineage>
        <taxon>Bacteria</taxon>
        <taxon>Pseudomonadati</taxon>
        <taxon>Pseudomonadota</taxon>
        <taxon>Gammaproteobacteria</taxon>
        <taxon>Aeromonadales</taxon>
        <taxon>Aeromonadaceae</taxon>
        <taxon>Zobellella</taxon>
    </lineage>
</organism>
<evidence type="ECO:0000256" key="8">
    <source>
        <dbReference type="SAM" id="Phobius"/>
    </source>
</evidence>
<sequence>MGNGMVTVMQWDNAMLARIKGKLIGFLFGLLIGNIPGALLGLWLGHLVDKKLANAWQSQQGAQAEFLYATFATMGHIAKSSGQVSSQEIRLAEHLMAQMRLQGEQKVQAQQAFREGKAADFPLHDTLRRFRRQVRDSRNLLRFFLEVQLQLAFADGELHPAERQILHTIAAELGFSAADLERLLAFAEAQLHMFRQGGGKAGAGAYTQAPEDRLRDAYRILEIEAGADDNAVKRAYRRQMSKHHPDKLVSQGLPKEMMEMAKEKAQEIQQAWETVKAVRNIR</sequence>
<comment type="domain">
    <text evidence="7">The transmembrane domain is a dimerization domain.</text>
</comment>
<evidence type="ECO:0000259" key="9">
    <source>
        <dbReference type="PROSITE" id="PS50076"/>
    </source>
</evidence>
<dbReference type="SMART" id="SM00271">
    <property type="entry name" value="DnaJ"/>
    <property type="match status" value="1"/>
</dbReference>
<dbReference type="Gene3D" id="1.10.3680.10">
    <property type="entry name" value="TerB-like"/>
    <property type="match status" value="1"/>
</dbReference>
<keyword evidence="3 7" id="KW-0812">Transmembrane</keyword>
<comment type="function">
    <text evidence="7">Regulatory DnaK co-chaperone. Direct interaction between DnaK and DjlA is needed for the induction of the wcaABCDE operon, involved in the synthesis of a colanic acid polysaccharide capsule, possibly through activation of the RcsB/RcsC phosphotransfer signaling pathway. The colanic acid capsule may help the bacterium survive conditions outside the host.</text>
</comment>
<evidence type="ECO:0000256" key="6">
    <source>
        <dbReference type="ARBA" id="ARBA00023186"/>
    </source>
</evidence>
<evidence type="ECO:0000256" key="1">
    <source>
        <dbReference type="ARBA" id="ARBA00022475"/>
    </source>
</evidence>
<comment type="caution">
    <text evidence="10">The sequence shown here is derived from an EMBL/GenBank/DDBJ whole genome shotgun (WGS) entry which is preliminary data.</text>
</comment>
<dbReference type="Pfam" id="PF00226">
    <property type="entry name" value="DnaJ"/>
    <property type="match status" value="1"/>
</dbReference>
<evidence type="ECO:0000256" key="3">
    <source>
        <dbReference type="ARBA" id="ARBA00022692"/>
    </source>
</evidence>
<dbReference type="HAMAP" id="MF_01153">
    <property type="entry name" value="DjlA"/>
    <property type="match status" value="1"/>
</dbReference>
<reference evidence="11" key="1">
    <citation type="journal article" date="2019" name="Int. J. Syst. Evol. Microbiol.">
        <title>The Global Catalogue of Microorganisms (GCM) 10K type strain sequencing project: providing services to taxonomists for standard genome sequencing and annotation.</title>
        <authorList>
            <consortium name="The Broad Institute Genomics Platform"/>
            <consortium name="The Broad Institute Genome Sequencing Center for Infectious Disease"/>
            <person name="Wu L."/>
            <person name="Ma J."/>
        </authorList>
    </citation>
    <scope>NUCLEOTIDE SEQUENCE [LARGE SCALE GENOMIC DNA]</scope>
    <source>
        <strain evidence="11">JCM 17110</strain>
    </source>
</reference>
<evidence type="ECO:0000256" key="7">
    <source>
        <dbReference type="HAMAP-Rule" id="MF_01153"/>
    </source>
</evidence>
<dbReference type="CDD" id="cd06257">
    <property type="entry name" value="DnaJ"/>
    <property type="match status" value="1"/>
</dbReference>
<dbReference type="InterPro" id="IPR023749">
    <property type="entry name" value="DjlA"/>
</dbReference>
<dbReference type="InterPro" id="IPR029024">
    <property type="entry name" value="TerB-like"/>
</dbReference>
<gene>
    <name evidence="7 10" type="primary">djlA</name>
    <name evidence="10" type="ORF">GCM10022394_32330</name>
</gene>
<keyword evidence="1 7" id="KW-1003">Cell membrane</keyword>
<dbReference type="InterPro" id="IPR001623">
    <property type="entry name" value="DnaJ_domain"/>
</dbReference>
<dbReference type="SUPFAM" id="SSF46565">
    <property type="entry name" value="Chaperone J-domain"/>
    <property type="match status" value="1"/>
</dbReference>
<dbReference type="InterPro" id="IPR007791">
    <property type="entry name" value="DjlA_N"/>
</dbReference>
<accession>A0ABP6WH46</accession>
<keyword evidence="2 7" id="KW-0997">Cell inner membrane</keyword>
<evidence type="ECO:0000256" key="4">
    <source>
        <dbReference type="ARBA" id="ARBA00022989"/>
    </source>
</evidence>
<keyword evidence="6 7" id="KW-0143">Chaperone</keyword>
<dbReference type="Gene3D" id="1.10.287.110">
    <property type="entry name" value="DnaJ domain"/>
    <property type="match status" value="1"/>
</dbReference>
<dbReference type="SUPFAM" id="SSF158682">
    <property type="entry name" value="TerB-like"/>
    <property type="match status" value="1"/>
</dbReference>
<dbReference type="NCBIfam" id="NF006948">
    <property type="entry name" value="PRK09430.1"/>
    <property type="match status" value="1"/>
</dbReference>
<name>A0ABP6WH46_9GAMM</name>
<evidence type="ECO:0000313" key="11">
    <source>
        <dbReference type="Proteomes" id="UP001500795"/>
    </source>
</evidence>
<dbReference type="PRINTS" id="PR00625">
    <property type="entry name" value="JDOMAIN"/>
</dbReference>
<feature type="transmembrane region" description="Helical" evidence="8">
    <location>
        <begin position="23"/>
        <end position="44"/>
    </location>
</feature>
<dbReference type="Pfam" id="PF05099">
    <property type="entry name" value="TerB"/>
    <property type="match status" value="1"/>
</dbReference>
<keyword evidence="4 7" id="KW-1133">Transmembrane helix</keyword>
<dbReference type="InterPro" id="IPR050817">
    <property type="entry name" value="DjlA_DnaK_co-chaperone"/>
</dbReference>
<keyword evidence="5 7" id="KW-0472">Membrane</keyword>
<dbReference type="CDD" id="cd07316">
    <property type="entry name" value="terB_like_DjlA"/>
    <property type="match status" value="1"/>
</dbReference>
<dbReference type="PANTHER" id="PTHR24074">
    <property type="entry name" value="CO-CHAPERONE PROTEIN DJLA"/>
    <property type="match status" value="1"/>
</dbReference>
<protein>
    <recommendedName>
        <fullName evidence="7">Co-chaperone protein DjlA</fullName>
    </recommendedName>
</protein>
<dbReference type="PROSITE" id="PS50076">
    <property type="entry name" value="DNAJ_2"/>
    <property type="match status" value="1"/>
</dbReference>
<dbReference type="Proteomes" id="UP001500795">
    <property type="component" value="Unassembled WGS sequence"/>
</dbReference>
<proteinExistence type="inferred from homology"/>
<evidence type="ECO:0000256" key="2">
    <source>
        <dbReference type="ARBA" id="ARBA00022519"/>
    </source>
</evidence>
<comment type="subcellular location">
    <subcellularLocation>
        <location evidence="7">Cell inner membrane</location>
        <topology evidence="7">Single-pass type III membrane protein</topology>
    </subcellularLocation>
</comment>
<dbReference type="EMBL" id="BAABCX010000006">
    <property type="protein sequence ID" value="GAA3549688.1"/>
    <property type="molecule type" value="Genomic_DNA"/>
</dbReference>
<feature type="topological domain" description="Cytoplasmic" evidence="7">
    <location>
        <begin position="47"/>
        <end position="282"/>
    </location>
</feature>
<keyword evidence="11" id="KW-1185">Reference proteome</keyword>
<evidence type="ECO:0000256" key="5">
    <source>
        <dbReference type="ARBA" id="ARBA00023136"/>
    </source>
</evidence>
<dbReference type="InterPro" id="IPR036869">
    <property type="entry name" value="J_dom_sf"/>
</dbReference>